<feature type="transmembrane region" description="Helical" evidence="6">
    <location>
        <begin position="62"/>
        <end position="80"/>
    </location>
</feature>
<proteinExistence type="predicted"/>
<dbReference type="Proteomes" id="UP000215896">
    <property type="component" value="Unassembled WGS sequence"/>
</dbReference>
<feature type="transmembrane region" description="Helical" evidence="6">
    <location>
        <begin position="141"/>
        <end position="158"/>
    </location>
</feature>
<organism evidence="7 8">
    <name type="scientific">Enemella evansiae</name>
    <dbReference type="NCBI Taxonomy" id="2016499"/>
    <lineage>
        <taxon>Bacteria</taxon>
        <taxon>Bacillati</taxon>
        <taxon>Actinomycetota</taxon>
        <taxon>Actinomycetes</taxon>
        <taxon>Propionibacteriales</taxon>
        <taxon>Propionibacteriaceae</taxon>
        <taxon>Enemella</taxon>
    </lineage>
</organism>
<gene>
    <name evidence="7" type="ORF">CGZ94_00905</name>
</gene>
<evidence type="ECO:0000256" key="1">
    <source>
        <dbReference type="ARBA" id="ARBA00004141"/>
    </source>
</evidence>
<feature type="transmembrane region" description="Helical" evidence="6">
    <location>
        <begin position="232"/>
        <end position="252"/>
    </location>
</feature>
<accession>A0A255GPK0</accession>
<protein>
    <submittedName>
        <fullName evidence="7">ABC transporter</fullName>
    </submittedName>
</protein>
<dbReference type="InterPro" id="IPR003339">
    <property type="entry name" value="ABC/ECF_trnsptr_transmembrane"/>
</dbReference>
<dbReference type="CDD" id="cd16914">
    <property type="entry name" value="EcfT"/>
    <property type="match status" value="1"/>
</dbReference>
<feature type="transmembrane region" description="Helical" evidence="6">
    <location>
        <begin position="20"/>
        <end position="50"/>
    </location>
</feature>
<reference evidence="7 8" key="1">
    <citation type="submission" date="2017-07" db="EMBL/GenBank/DDBJ databases">
        <title>Draft whole genome sequences of clinical Proprionibacteriaceae strains.</title>
        <authorList>
            <person name="Bernier A.-M."/>
            <person name="Bernard K."/>
            <person name="Domingo M.-C."/>
        </authorList>
    </citation>
    <scope>NUCLEOTIDE SEQUENCE [LARGE SCALE GENOMIC DNA]</scope>
    <source>
        <strain evidence="7 8">NML 030167</strain>
    </source>
</reference>
<evidence type="ECO:0000256" key="3">
    <source>
        <dbReference type="ARBA" id="ARBA00022692"/>
    </source>
</evidence>
<dbReference type="OrthoDB" id="6400at2"/>
<keyword evidence="5 6" id="KW-0472">Membrane</keyword>
<dbReference type="AlphaFoldDB" id="A0A255GPK0"/>
<evidence type="ECO:0000256" key="4">
    <source>
        <dbReference type="ARBA" id="ARBA00022989"/>
    </source>
</evidence>
<dbReference type="PANTHER" id="PTHR34857">
    <property type="entry name" value="SLL0384 PROTEIN"/>
    <property type="match status" value="1"/>
</dbReference>
<feature type="transmembrane region" description="Helical" evidence="6">
    <location>
        <begin position="100"/>
        <end position="121"/>
    </location>
</feature>
<evidence type="ECO:0000256" key="2">
    <source>
        <dbReference type="ARBA" id="ARBA00022475"/>
    </source>
</evidence>
<dbReference type="RefSeq" id="WP_094404336.1">
    <property type="nucleotide sequence ID" value="NZ_NMVO01000001.1"/>
</dbReference>
<keyword evidence="2" id="KW-1003">Cell membrane</keyword>
<name>A0A255GPK0_9ACTN</name>
<evidence type="ECO:0000256" key="6">
    <source>
        <dbReference type="SAM" id="Phobius"/>
    </source>
</evidence>
<keyword evidence="8" id="KW-1185">Reference proteome</keyword>
<dbReference type="GO" id="GO:0005886">
    <property type="term" value="C:plasma membrane"/>
    <property type="evidence" value="ECO:0007669"/>
    <property type="project" value="UniProtKB-ARBA"/>
</dbReference>
<dbReference type="PANTHER" id="PTHR34857:SF2">
    <property type="entry name" value="SLL0384 PROTEIN"/>
    <property type="match status" value="1"/>
</dbReference>
<keyword evidence="4 6" id="KW-1133">Transmembrane helix</keyword>
<keyword evidence="3 6" id="KW-0812">Transmembrane</keyword>
<comment type="subcellular location">
    <subcellularLocation>
        <location evidence="1">Membrane</location>
        <topology evidence="1">Multi-pass membrane protein</topology>
    </subcellularLocation>
</comment>
<sequence length="260" mass="27602">MTEKANTLLDRLNPVTRFAMALVLSIPLILTLDWLSAAVGLVLVLIAALACGFPPRLIARRLAVLFVVGMLAAISMALYGRPGGAEWFAWLLIRVTDNSLLLAVAVLLRVLALGLSAVLLFGDVDPTDLADGLAQVARLPARFVLGALAGIRMLGLFTDDWRSLGLARRARGLGDTGRVRRWLSMAFALLVLAIRRGSRLATAMEAKGFGATGPDARERSWARESRLRGADAVGVLVCAVMGAVAVGSAVWFGTANWVGS</sequence>
<comment type="caution">
    <text evidence="7">The sequence shown here is derived from an EMBL/GenBank/DDBJ whole genome shotgun (WGS) entry which is preliminary data.</text>
</comment>
<evidence type="ECO:0000256" key="5">
    <source>
        <dbReference type="ARBA" id="ARBA00023136"/>
    </source>
</evidence>
<dbReference type="Pfam" id="PF02361">
    <property type="entry name" value="CbiQ"/>
    <property type="match status" value="1"/>
</dbReference>
<evidence type="ECO:0000313" key="7">
    <source>
        <dbReference type="EMBL" id="OYO17501.1"/>
    </source>
</evidence>
<dbReference type="InterPro" id="IPR051611">
    <property type="entry name" value="ECF_transporter_component"/>
</dbReference>
<evidence type="ECO:0000313" key="8">
    <source>
        <dbReference type="Proteomes" id="UP000215896"/>
    </source>
</evidence>
<dbReference type="EMBL" id="NMVO01000001">
    <property type="protein sequence ID" value="OYO17501.1"/>
    <property type="molecule type" value="Genomic_DNA"/>
</dbReference>